<reference evidence="2" key="2">
    <citation type="submission" date="2020-05" db="UniProtKB">
        <authorList>
            <consortium name="EnsemblMetazoa"/>
        </authorList>
    </citation>
    <scope>IDENTIFICATION</scope>
    <source>
        <strain evidence="2">IAEA</strain>
    </source>
</reference>
<feature type="compositionally biased region" description="Basic residues" evidence="1">
    <location>
        <begin position="100"/>
        <end position="120"/>
    </location>
</feature>
<proteinExistence type="predicted"/>
<dbReference type="VEuPathDB" id="VectorBase:GPAI038517"/>
<feature type="region of interest" description="Disordered" evidence="1">
    <location>
        <begin position="97"/>
        <end position="120"/>
    </location>
</feature>
<reference evidence="3" key="1">
    <citation type="submission" date="2014-03" db="EMBL/GenBank/DDBJ databases">
        <authorList>
            <person name="Aksoy S."/>
            <person name="Warren W."/>
            <person name="Wilson R.K."/>
        </authorList>
    </citation>
    <scope>NUCLEOTIDE SEQUENCE [LARGE SCALE GENOMIC DNA]</scope>
    <source>
        <strain evidence="3">IAEA</strain>
    </source>
</reference>
<evidence type="ECO:0000313" key="2">
    <source>
        <dbReference type="EnsemblMetazoa" id="GPAI038517-PA"/>
    </source>
</evidence>
<protein>
    <submittedName>
        <fullName evidence="2">Uncharacterized protein</fullName>
    </submittedName>
</protein>
<evidence type="ECO:0000256" key="1">
    <source>
        <dbReference type="SAM" id="MobiDB-lite"/>
    </source>
</evidence>
<evidence type="ECO:0000313" key="3">
    <source>
        <dbReference type="Proteomes" id="UP000092445"/>
    </source>
</evidence>
<sequence>MIHSMPLRVRALKMFLVRADRKNLCLRLYQEQDDENGRWSESARKSAPSIDLRRLNLCFTFDESNWSRRFGILTTATLTKPIGHTIEGIFIAAGYDQKNKKNNRRRHRRRPRPHHRHRHRCRQHIPFKNLQASVTQHIT</sequence>
<dbReference type="EnsemblMetazoa" id="GPAI038517-RA">
    <property type="protein sequence ID" value="GPAI038517-PA"/>
    <property type="gene ID" value="GPAI038517"/>
</dbReference>
<dbReference type="AlphaFoldDB" id="A0A1B0A9I8"/>
<dbReference type="Proteomes" id="UP000092445">
    <property type="component" value="Unassembled WGS sequence"/>
</dbReference>
<accession>A0A1B0A9I8</accession>
<keyword evidence="3" id="KW-1185">Reference proteome</keyword>
<name>A0A1B0A9I8_GLOPL</name>
<organism evidence="2 3">
    <name type="scientific">Glossina pallidipes</name>
    <name type="common">Tsetse fly</name>
    <dbReference type="NCBI Taxonomy" id="7398"/>
    <lineage>
        <taxon>Eukaryota</taxon>
        <taxon>Metazoa</taxon>
        <taxon>Ecdysozoa</taxon>
        <taxon>Arthropoda</taxon>
        <taxon>Hexapoda</taxon>
        <taxon>Insecta</taxon>
        <taxon>Pterygota</taxon>
        <taxon>Neoptera</taxon>
        <taxon>Endopterygota</taxon>
        <taxon>Diptera</taxon>
        <taxon>Brachycera</taxon>
        <taxon>Muscomorpha</taxon>
        <taxon>Hippoboscoidea</taxon>
        <taxon>Glossinidae</taxon>
        <taxon>Glossina</taxon>
    </lineage>
</organism>